<keyword evidence="5" id="KW-1185">Reference proteome</keyword>
<keyword evidence="1" id="KW-0328">Glycosyltransferase</keyword>
<accession>A0A4Q2RXL8</accession>
<sequence>MVLTARVALWVVPVSDLAGVARHVLDVARSGIPGWRLVFLTPPGDLARELRAVGAEVIEGDFGPAHGLPSSARTLRDVVRRQRPAVVHSHLAYADIVAALVVRGPRLVTTEHGIARDDVVYHRSTTKGRVMALAHTARLRRFDAAIAVSRATADAMVEKWHPPVPVTVIPNGIDVVSRLAPLAPQPPEGELAPRPAAPPGLRILSLARLSPEKRLPALVDGFAELHRTHPEARLTLAGTGPEADALREQVTRLGLVDAVTMPGFVDPDAAMAEHDVLAMMSVWENCSYALLDAAARGMGVVATPVGGNPEILPASSLVDADDATAVAATLADQGLKPEVRPGLAEWPSVADMCARVAATYADSGVPA</sequence>
<name>A0A4Q2RXL8_9ACTN</name>
<comment type="caution">
    <text evidence="4">The sequence shown here is derived from an EMBL/GenBank/DDBJ whole genome shotgun (WGS) entry which is preliminary data.</text>
</comment>
<dbReference type="InterPro" id="IPR028098">
    <property type="entry name" value="Glyco_trans_4-like_N"/>
</dbReference>
<dbReference type="AlphaFoldDB" id="A0A4Q2RXL8"/>
<protein>
    <submittedName>
        <fullName evidence="4">Glycosyltransferase</fullName>
    </submittedName>
</protein>
<dbReference type="Gene3D" id="3.40.50.2000">
    <property type="entry name" value="Glycogen Phosphorylase B"/>
    <property type="match status" value="2"/>
</dbReference>
<keyword evidence="2 4" id="KW-0808">Transferase</keyword>
<feature type="domain" description="Glycosyltransferase subfamily 4-like N-terminal" evidence="3">
    <location>
        <begin position="19"/>
        <end position="175"/>
    </location>
</feature>
<dbReference type="PANTHER" id="PTHR12526">
    <property type="entry name" value="GLYCOSYLTRANSFERASE"/>
    <property type="match status" value="1"/>
</dbReference>
<evidence type="ECO:0000313" key="5">
    <source>
        <dbReference type="Proteomes" id="UP000291838"/>
    </source>
</evidence>
<dbReference type="PANTHER" id="PTHR12526:SF510">
    <property type="entry name" value="D-INOSITOL 3-PHOSPHATE GLYCOSYLTRANSFERASE"/>
    <property type="match status" value="1"/>
</dbReference>
<organism evidence="4 5">
    <name type="scientific">Nocardioides glacieisoli</name>
    <dbReference type="NCBI Taxonomy" id="1168730"/>
    <lineage>
        <taxon>Bacteria</taxon>
        <taxon>Bacillati</taxon>
        <taxon>Actinomycetota</taxon>
        <taxon>Actinomycetes</taxon>
        <taxon>Propionibacteriales</taxon>
        <taxon>Nocardioidaceae</taxon>
        <taxon>Nocardioides</taxon>
    </lineage>
</organism>
<evidence type="ECO:0000256" key="2">
    <source>
        <dbReference type="ARBA" id="ARBA00022679"/>
    </source>
</evidence>
<dbReference type="CDD" id="cd03801">
    <property type="entry name" value="GT4_PimA-like"/>
    <property type="match status" value="1"/>
</dbReference>
<dbReference type="Proteomes" id="UP000291838">
    <property type="component" value="Unassembled WGS sequence"/>
</dbReference>
<evidence type="ECO:0000313" key="4">
    <source>
        <dbReference type="EMBL" id="RYB92353.1"/>
    </source>
</evidence>
<dbReference type="Pfam" id="PF13439">
    <property type="entry name" value="Glyco_transf_4"/>
    <property type="match status" value="1"/>
</dbReference>
<proteinExistence type="predicted"/>
<gene>
    <name evidence="4" type="ORF">EUA06_05195</name>
</gene>
<dbReference type="GO" id="GO:0016757">
    <property type="term" value="F:glycosyltransferase activity"/>
    <property type="evidence" value="ECO:0007669"/>
    <property type="project" value="UniProtKB-KW"/>
</dbReference>
<dbReference type="OrthoDB" id="477186at2"/>
<dbReference type="Pfam" id="PF13692">
    <property type="entry name" value="Glyco_trans_1_4"/>
    <property type="match status" value="1"/>
</dbReference>
<dbReference type="EMBL" id="SDWS01000002">
    <property type="protein sequence ID" value="RYB92353.1"/>
    <property type="molecule type" value="Genomic_DNA"/>
</dbReference>
<evidence type="ECO:0000256" key="1">
    <source>
        <dbReference type="ARBA" id="ARBA00022676"/>
    </source>
</evidence>
<dbReference type="SUPFAM" id="SSF53756">
    <property type="entry name" value="UDP-Glycosyltransferase/glycogen phosphorylase"/>
    <property type="match status" value="1"/>
</dbReference>
<reference evidence="4 5" key="1">
    <citation type="submission" date="2019-01" db="EMBL/GenBank/DDBJ databases">
        <title>Novel species of Nocardioides.</title>
        <authorList>
            <person name="Liu Q."/>
            <person name="Xin Y.-H."/>
        </authorList>
    </citation>
    <scope>NUCLEOTIDE SEQUENCE [LARGE SCALE GENOMIC DNA]</scope>
    <source>
        <strain evidence="4 5">HLT3-15</strain>
    </source>
</reference>
<dbReference type="RefSeq" id="WP_129473958.1">
    <property type="nucleotide sequence ID" value="NZ_SDWS01000002.1"/>
</dbReference>
<evidence type="ECO:0000259" key="3">
    <source>
        <dbReference type="Pfam" id="PF13439"/>
    </source>
</evidence>